<dbReference type="AlphaFoldDB" id="A0A6I2L7R3"/>
<dbReference type="InterPro" id="IPR011250">
    <property type="entry name" value="OMP/PagP_B-barrel"/>
</dbReference>
<dbReference type="PANTHER" id="PTHR30329:SF21">
    <property type="entry name" value="LIPOPROTEIN YIAD-RELATED"/>
    <property type="match status" value="1"/>
</dbReference>
<dbReference type="Gene3D" id="2.40.160.20">
    <property type="match status" value="1"/>
</dbReference>
<sequence length="347" mass="37492">MNKSKKIALAVAALCASFSAMAQQDPVINPNWYIQPSANTVKPDGDFGIDKRGYGGGLKFGKAVSPDWDIQIGATNARSKENGNRYRQTTLGIDGLYLFSRKSFRPFILIGAGAEQDKTQLFGSERKKTSPYVSAGLGFQSDLSERVAFQADVRDVHGFLRGDTFPSAKSNNYYVTVGLNIALGDAPRPAPPPPPPAPAPVVEPPPPPPAPPAPPPPPPARFEKVTLSATELFAFDSAKLNSSQPKLDDIANLLNTNASVDNITISGYADRLGSDKYNLKLSERRANAVKDYLVGKGVAANRLNAVGKGEANPVVECHDKKRADLIKCLEPNRRVEVEQITIERRVQ</sequence>
<gene>
    <name evidence="14" type="ORF">GJ699_30080</name>
</gene>
<dbReference type="GO" id="GO:0015288">
    <property type="term" value="F:porin activity"/>
    <property type="evidence" value="ECO:0007669"/>
    <property type="project" value="UniProtKB-KW"/>
</dbReference>
<dbReference type="InterPro" id="IPR027385">
    <property type="entry name" value="Beta-barrel_OMP"/>
</dbReference>
<feature type="signal peptide" evidence="12">
    <location>
        <begin position="1"/>
        <end position="22"/>
    </location>
</feature>
<feature type="compositionally biased region" description="Pro residues" evidence="11">
    <location>
        <begin position="188"/>
        <end position="220"/>
    </location>
</feature>
<dbReference type="InterPro" id="IPR050330">
    <property type="entry name" value="Bact_OuterMem_StrucFunc"/>
</dbReference>
<keyword evidence="6" id="KW-0406">Ion transport</keyword>
<dbReference type="PRINTS" id="PR01021">
    <property type="entry name" value="OMPADOMAIN"/>
</dbReference>
<proteinExistence type="predicted"/>
<dbReference type="Gene3D" id="3.30.1330.60">
    <property type="entry name" value="OmpA-like domain"/>
    <property type="match status" value="1"/>
</dbReference>
<keyword evidence="15" id="KW-1185">Reference proteome</keyword>
<dbReference type="CDD" id="cd07185">
    <property type="entry name" value="OmpA_C-like"/>
    <property type="match status" value="1"/>
</dbReference>
<dbReference type="PANTHER" id="PTHR30329">
    <property type="entry name" value="STATOR ELEMENT OF FLAGELLAR MOTOR COMPLEX"/>
    <property type="match status" value="1"/>
</dbReference>
<protein>
    <submittedName>
        <fullName evidence="14">OmpA family protein</fullName>
    </submittedName>
</protein>
<dbReference type="PROSITE" id="PS01068">
    <property type="entry name" value="OMPA_1"/>
    <property type="match status" value="1"/>
</dbReference>
<evidence type="ECO:0000256" key="4">
    <source>
        <dbReference type="ARBA" id="ARBA00022692"/>
    </source>
</evidence>
<evidence type="ECO:0000256" key="5">
    <source>
        <dbReference type="ARBA" id="ARBA00022729"/>
    </source>
</evidence>
<reference evidence="14 15" key="1">
    <citation type="submission" date="2019-11" db="EMBL/GenBank/DDBJ databases">
        <title>Novel species isolated from a subtropical stream in China.</title>
        <authorList>
            <person name="Lu H."/>
        </authorList>
    </citation>
    <scope>NUCLEOTIDE SEQUENCE [LARGE SCALE GENOMIC DNA]</scope>
    <source>
        <strain evidence="14 15">FT80W</strain>
    </source>
</reference>
<dbReference type="InterPro" id="IPR006664">
    <property type="entry name" value="OMP_bac"/>
</dbReference>
<evidence type="ECO:0000256" key="12">
    <source>
        <dbReference type="SAM" id="SignalP"/>
    </source>
</evidence>
<dbReference type="Proteomes" id="UP000433309">
    <property type="component" value="Unassembled WGS sequence"/>
</dbReference>
<evidence type="ECO:0000256" key="6">
    <source>
        <dbReference type="ARBA" id="ARBA00023065"/>
    </source>
</evidence>
<dbReference type="GO" id="GO:0006811">
    <property type="term" value="P:monoatomic ion transport"/>
    <property type="evidence" value="ECO:0007669"/>
    <property type="project" value="UniProtKB-KW"/>
</dbReference>
<keyword evidence="7" id="KW-0626">Porin</keyword>
<evidence type="ECO:0000313" key="15">
    <source>
        <dbReference type="Proteomes" id="UP000433309"/>
    </source>
</evidence>
<evidence type="ECO:0000256" key="11">
    <source>
        <dbReference type="SAM" id="MobiDB-lite"/>
    </source>
</evidence>
<dbReference type="PROSITE" id="PS51123">
    <property type="entry name" value="OMPA_2"/>
    <property type="match status" value="1"/>
</dbReference>
<evidence type="ECO:0000256" key="7">
    <source>
        <dbReference type="ARBA" id="ARBA00023114"/>
    </source>
</evidence>
<comment type="caution">
    <text evidence="14">The sequence shown here is derived from an EMBL/GenBank/DDBJ whole genome shotgun (WGS) entry which is preliminary data.</text>
</comment>
<evidence type="ECO:0000256" key="2">
    <source>
        <dbReference type="ARBA" id="ARBA00022448"/>
    </source>
</evidence>
<evidence type="ECO:0000256" key="10">
    <source>
        <dbReference type="PROSITE-ProRule" id="PRU00473"/>
    </source>
</evidence>
<keyword evidence="8 10" id="KW-0472">Membrane</keyword>
<dbReference type="GO" id="GO:0046930">
    <property type="term" value="C:pore complex"/>
    <property type="evidence" value="ECO:0007669"/>
    <property type="project" value="UniProtKB-KW"/>
</dbReference>
<organism evidence="14 15">
    <name type="scientific">Duganella guangzhouensis</name>
    <dbReference type="NCBI Taxonomy" id="2666084"/>
    <lineage>
        <taxon>Bacteria</taxon>
        <taxon>Pseudomonadati</taxon>
        <taxon>Pseudomonadota</taxon>
        <taxon>Betaproteobacteria</taxon>
        <taxon>Burkholderiales</taxon>
        <taxon>Oxalobacteraceae</taxon>
        <taxon>Telluria group</taxon>
        <taxon>Duganella</taxon>
    </lineage>
</organism>
<dbReference type="SUPFAM" id="SSF103088">
    <property type="entry name" value="OmpA-like"/>
    <property type="match status" value="1"/>
</dbReference>
<keyword evidence="3" id="KW-1134">Transmembrane beta strand</keyword>
<evidence type="ECO:0000256" key="9">
    <source>
        <dbReference type="ARBA" id="ARBA00023237"/>
    </source>
</evidence>
<dbReference type="RefSeq" id="WP_371867715.1">
    <property type="nucleotide sequence ID" value="NZ_WKJK01000024.1"/>
</dbReference>
<name>A0A6I2L7R3_9BURK</name>
<dbReference type="EMBL" id="WKJK01000024">
    <property type="protein sequence ID" value="MRW94231.1"/>
    <property type="molecule type" value="Genomic_DNA"/>
</dbReference>
<keyword evidence="5 12" id="KW-0732">Signal</keyword>
<keyword evidence="4" id="KW-0812">Transmembrane</keyword>
<evidence type="ECO:0000256" key="1">
    <source>
        <dbReference type="ARBA" id="ARBA00004571"/>
    </source>
</evidence>
<keyword evidence="2" id="KW-0813">Transport</keyword>
<feature type="region of interest" description="Disordered" evidence="11">
    <location>
        <begin position="186"/>
        <end position="221"/>
    </location>
</feature>
<dbReference type="InterPro" id="IPR006665">
    <property type="entry name" value="OmpA-like"/>
</dbReference>
<dbReference type="InterPro" id="IPR036737">
    <property type="entry name" value="OmpA-like_sf"/>
</dbReference>
<dbReference type="GO" id="GO:0009279">
    <property type="term" value="C:cell outer membrane"/>
    <property type="evidence" value="ECO:0007669"/>
    <property type="project" value="UniProtKB-SubCell"/>
</dbReference>
<accession>A0A6I2L7R3</accession>
<dbReference type="Pfam" id="PF13505">
    <property type="entry name" value="OMP_b-brl"/>
    <property type="match status" value="1"/>
</dbReference>
<evidence type="ECO:0000256" key="8">
    <source>
        <dbReference type="ARBA" id="ARBA00023136"/>
    </source>
</evidence>
<dbReference type="SUPFAM" id="SSF56925">
    <property type="entry name" value="OMPA-like"/>
    <property type="match status" value="1"/>
</dbReference>
<comment type="subcellular location">
    <subcellularLocation>
        <location evidence="1">Cell outer membrane</location>
        <topology evidence="1">Multi-pass membrane protein</topology>
    </subcellularLocation>
</comment>
<evidence type="ECO:0000256" key="3">
    <source>
        <dbReference type="ARBA" id="ARBA00022452"/>
    </source>
</evidence>
<dbReference type="InterPro" id="IPR006690">
    <property type="entry name" value="OMPA-like_CS"/>
</dbReference>
<evidence type="ECO:0000259" key="13">
    <source>
        <dbReference type="PROSITE" id="PS51123"/>
    </source>
</evidence>
<evidence type="ECO:0000313" key="14">
    <source>
        <dbReference type="EMBL" id="MRW94231.1"/>
    </source>
</evidence>
<dbReference type="Pfam" id="PF00691">
    <property type="entry name" value="OmpA"/>
    <property type="match status" value="1"/>
</dbReference>
<feature type="domain" description="OmpA-like" evidence="13">
    <location>
        <begin position="220"/>
        <end position="343"/>
    </location>
</feature>
<keyword evidence="9" id="KW-0998">Cell outer membrane</keyword>
<feature type="chain" id="PRO_5026304589" evidence="12">
    <location>
        <begin position="23"/>
        <end position="347"/>
    </location>
</feature>